<keyword evidence="4" id="KW-0472">Membrane</keyword>
<comment type="subcellular location">
    <subcellularLocation>
        <location evidence="1">Cell outer membrane</location>
    </subcellularLocation>
</comment>
<proteinExistence type="inferred from homology"/>
<evidence type="ECO:0000256" key="5">
    <source>
        <dbReference type="ARBA" id="ARBA00023237"/>
    </source>
</evidence>
<dbReference type="EMBL" id="AP014946">
    <property type="protein sequence ID" value="BAT60854.1"/>
    <property type="molecule type" value="Genomic_DNA"/>
</dbReference>
<dbReference type="InterPro" id="IPR011250">
    <property type="entry name" value="OMP/PagP_B-barrel"/>
</dbReference>
<protein>
    <submittedName>
        <fullName evidence="7">Outer membrane protein OmpV</fullName>
    </submittedName>
</protein>
<evidence type="ECO:0000256" key="1">
    <source>
        <dbReference type="ARBA" id="ARBA00004442"/>
    </source>
</evidence>
<comment type="similarity">
    <text evidence="2">Belongs to the MipA/OmpV family.</text>
</comment>
<evidence type="ECO:0000256" key="3">
    <source>
        <dbReference type="ARBA" id="ARBA00022729"/>
    </source>
</evidence>
<evidence type="ECO:0000256" key="4">
    <source>
        <dbReference type="ARBA" id="ARBA00023136"/>
    </source>
</evidence>
<dbReference type="OrthoDB" id="5462484at2"/>
<dbReference type="PANTHER" id="PTHR38776:SF1">
    <property type="entry name" value="MLTA-INTERACTING PROTEIN-RELATED"/>
    <property type="match status" value="1"/>
</dbReference>
<gene>
    <name evidence="7" type="primary">ompV</name>
    <name evidence="7" type="ORF">GJW-30_1_03404</name>
</gene>
<evidence type="ECO:0000313" key="8">
    <source>
        <dbReference type="Proteomes" id="UP000236884"/>
    </source>
</evidence>
<evidence type="ECO:0000256" key="6">
    <source>
        <dbReference type="SAM" id="SignalP"/>
    </source>
</evidence>
<accession>A0A0S3PY57</accession>
<feature type="chain" id="PRO_5006615960" evidence="6">
    <location>
        <begin position="21"/>
        <end position="278"/>
    </location>
</feature>
<dbReference type="Proteomes" id="UP000236884">
    <property type="component" value="Chromosome"/>
</dbReference>
<dbReference type="Pfam" id="PF06629">
    <property type="entry name" value="MipA"/>
    <property type="match status" value="1"/>
</dbReference>
<keyword evidence="5" id="KW-0998">Cell outer membrane</keyword>
<organism evidence="7 8">
    <name type="scientific">Variibacter gotjawalensis</name>
    <dbReference type="NCBI Taxonomy" id="1333996"/>
    <lineage>
        <taxon>Bacteria</taxon>
        <taxon>Pseudomonadati</taxon>
        <taxon>Pseudomonadota</taxon>
        <taxon>Alphaproteobacteria</taxon>
        <taxon>Hyphomicrobiales</taxon>
        <taxon>Nitrobacteraceae</taxon>
        <taxon>Variibacter</taxon>
    </lineage>
</organism>
<dbReference type="PANTHER" id="PTHR38776">
    <property type="entry name" value="MLTA-INTERACTING PROTEIN-RELATED"/>
    <property type="match status" value="1"/>
</dbReference>
<evidence type="ECO:0000313" key="7">
    <source>
        <dbReference type="EMBL" id="BAT60854.1"/>
    </source>
</evidence>
<dbReference type="GO" id="GO:0009279">
    <property type="term" value="C:cell outer membrane"/>
    <property type="evidence" value="ECO:0007669"/>
    <property type="project" value="UniProtKB-SubCell"/>
</dbReference>
<feature type="signal peptide" evidence="6">
    <location>
        <begin position="1"/>
        <end position="20"/>
    </location>
</feature>
<dbReference type="AlphaFoldDB" id="A0A0S3PY57"/>
<name>A0A0S3PY57_9BRAD</name>
<evidence type="ECO:0000256" key="2">
    <source>
        <dbReference type="ARBA" id="ARBA00005722"/>
    </source>
</evidence>
<dbReference type="SUPFAM" id="SSF56925">
    <property type="entry name" value="OMPA-like"/>
    <property type="match status" value="1"/>
</dbReference>
<dbReference type="RefSeq" id="WP_096357428.1">
    <property type="nucleotide sequence ID" value="NZ_AP014946.1"/>
</dbReference>
<dbReference type="InterPro" id="IPR010583">
    <property type="entry name" value="MipA"/>
</dbReference>
<sequence length="278" mass="29641">MRRLGLISLFALTLAAPAVAADMGAPAPVQWGPAGTAWSGTDVLVDLGGGAQVVPRFEGSKRYDVVAWPFGQARLLVNPFTGERNSADWFDDRGFGITPAFRYVPDRKGGADLGLPGLGNVKTAVELGARVGYRFPNVEVFVEGRQGVGGHQGFLADLGVDILMRPTARTEITVGPRVSFATSDYMQTYFGVTPTQSAATGLAAYNIKGGLRSAGVAATGAYWLTDRWAIRSTASWTRLLGDIPDSPIMGLTNSEVNQFTASLGLSYRFGYTWPNGIR</sequence>
<reference evidence="7 8" key="1">
    <citation type="submission" date="2015-08" db="EMBL/GenBank/DDBJ databases">
        <title>Investigation of the bacterial diversity of lava forest soil.</title>
        <authorList>
            <person name="Lee J.S."/>
        </authorList>
    </citation>
    <scope>NUCLEOTIDE SEQUENCE [LARGE SCALE GENOMIC DNA]</scope>
    <source>
        <strain evidence="7 8">GJW-30</strain>
    </source>
</reference>
<keyword evidence="8" id="KW-1185">Reference proteome</keyword>
<keyword evidence="3 6" id="KW-0732">Signal</keyword>
<dbReference type="KEGG" id="vgo:GJW-30_1_03404"/>